<dbReference type="PANTHER" id="PTHR32552:SF83">
    <property type="entry name" value="BLR3904 PROTEIN"/>
    <property type="match status" value="1"/>
</dbReference>
<dbReference type="Pfam" id="PF07715">
    <property type="entry name" value="Plug"/>
    <property type="match status" value="1"/>
</dbReference>
<evidence type="ECO:0000256" key="1">
    <source>
        <dbReference type="ARBA" id="ARBA00004571"/>
    </source>
</evidence>
<dbReference type="InterPro" id="IPR012910">
    <property type="entry name" value="Plug_dom"/>
</dbReference>
<dbReference type="NCBIfam" id="TIGR01783">
    <property type="entry name" value="TonB-siderophor"/>
    <property type="match status" value="1"/>
</dbReference>
<keyword evidence="7 10" id="KW-0472">Membrane</keyword>
<dbReference type="SUPFAM" id="SSF56935">
    <property type="entry name" value="Porins"/>
    <property type="match status" value="1"/>
</dbReference>
<sequence length="774" mass="83974">MARRRPSRPVHPLRTAAPASPPQHGHSSLAHVLPLGALAAGFGLMGLVQAQEVAPPVAAAASAPAAAQAQGATPAESALRKITVKGKGTVEQGRDNLKAETSRIGKGNQELRDIPQSVTVLTERLMDDRNLDDFKDVLRNTAGISFLAGETGEEDIRLRGFSLVQAGDIYVDGMRDSSLYERDTFNNDRVEILKGSASMLFGRGSTGGVVNQANKQVLPFTQHEVTGQVGTGNEWRFTGDFNFKTGETEGLRVNAMVHKADNWGAKVDKTGIAPTYTWGMGTPDEVTASLYHLEYENRPNYNHPWFVVDGKLVPTLAAKNYYGLASDYLKGSATYGTFTHTHRFSPTSELRTTVRHGRYKRDLWTSVIRFGTTNGATTTLANLSDDTLITRTPKGRVAVSDTTLVQSDYSDRFQALGLRHQLITGIDLSHEGAKRNNNFAGTASGLTSTVGTPNDGDSVADTRGTPTFNTFTAKNLGLYAQDTVALTEALKLVAGLRFDRFQADYVNAATATAASTSNSRSDSLWSPRLGALFQPNEWASYYASYGTSYNTAGDTYQFSPGTVSARVANTAPEKSRNFEVGAKFDLFEGRMSLSTALFRSEKYNERNTDPDTAATQELLSGKRHASGMDLNVAGRITPDWEMFVSYTWIPDAKIDESNVALAASGSGAQVKGDRPGLTPRHSASLWTTYRLLPKLRIGGGLNYRGEQNPEGARQVTAQAFTTLDAMAEYSFSEAVSVKFNVANLTDELYADSLYRGFYTPGAPRTAQLQLKAKF</sequence>
<feature type="domain" description="TonB-dependent receptor plug" evidence="14">
    <location>
        <begin position="111"/>
        <end position="209"/>
    </location>
</feature>
<evidence type="ECO:0000256" key="11">
    <source>
        <dbReference type="RuleBase" id="RU003357"/>
    </source>
</evidence>
<evidence type="ECO:0000256" key="9">
    <source>
        <dbReference type="ARBA" id="ARBA00023237"/>
    </source>
</evidence>
<evidence type="ECO:0000256" key="2">
    <source>
        <dbReference type="ARBA" id="ARBA00009810"/>
    </source>
</evidence>
<dbReference type="Gene3D" id="2.170.130.10">
    <property type="entry name" value="TonB-dependent receptor, plug domain"/>
    <property type="match status" value="1"/>
</dbReference>
<feature type="region of interest" description="Disordered" evidence="12">
    <location>
        <begin position="444"/>
        <end position="463"/>
    </location>
</feature>
<proteinExistence type="inferred from homology"/>
<dbReference type="InterPro" id="IPR010105">
    <property type="entry name" value="TonB_sidphr_rcpt"/>
</dbReference>
<dbReference type="InterPro" id="IPR000531">
    <property type="entry name" value="Beta-barrel_TonB"/>
</dbReference>
<evidence type="ECO:0000256" key="4">
    <source>
        <dbReference type="ARBA" id="ARBA00022452"/>
    </source>
</evidence>
<evidence type="ECO:0000259" key="14">
    <source>
        <dbReference type="Pfam" id="PF07715"/>
    </source>
</evidence>
<evidence type="ECO:0000256" key="3">
    <source>
        <dbReference type="ARBA" id="ARBA00022448"/>
    </source>
</evidence>
<feature type="region of interest" description="Disordered" evidence="12">
    <location>
        <begin position="1"/>
        <end position="28"/>
    </location>
</feature>
<dbReference type="InterPro" id="IPR036942">
    <property type="entry name" value="Beta-barrel_TonB_sf"/>
</dbReference>
<dbReference type="InterPro" id="IPR039426">
    <property type="entry name" value="TonB-dep_rcpt-like"/>
</dbReference>
<evidence type="ECO:0000256" key="8">
    <source>
        <dbReference type="ARBA" id="ARBA00023170"/>
    </source>
</evidence>
<dbReference type="GO" id="GO:0038023">
    <property type="term" value="F:signaling receptor activity"/>
    <property type="evidence" value="ECO:0007669"/>
    <property type="project" value="InterPro"/>
</dbReference>
<accession>A0A318H356</accession>
<evidence type="ECO:0000313" key="15">
    <source>
        <dbReference type="EMBL" id="PXW96132.1"/>
    </source>
</evidence>
<organism evidence="15 16">
    <name type="scientific">Sphaerotilus hippei</name>
    <dbReference type="NCBI Taxonomy" id="744406"/>
    <lineage>
        <taxon>Bacteria</taxon>
        <taxon>Pseudomonadati</taxon>
        <taxon>Pseudomonadota</taxon>
        <taxon>Betaproteobacteria</taxon>
        <taxon>Burkholderiales</taxon>
        <taxon>Sphaerotilaceae</taxon>
        <taxon>Sphaerotilus</taxon>
    </lineage>
</organism>
<comment type="subcellular location">
    <subcellularLocation>
        <location evidence="1 10">Cell outer membrane</location>
        <topology evidence="1 10">Multi-pass membrane protein</topology>
    </subcellularLocation>
</comment>
<name>A0A318H356_9BURK</name>
<feature type="domain" description="TonB-dependent receptor-like beta-barrel" evidence="13">
    <location>
        <begin position="312"/>
        <end position="744"/>
    </location>
</feature>
<evidence type="ECO:0000313" key="16">
    <source>
        <dbReference type="Proteomes" id="UP000247811"/>
    </source>
</evidence>
<evidence type="ECO:0000256" key="6">
    <source>
        <dbReference type="ARBA" id="ARBA00023077"/>
    </source>
</evidence>
<dbReference type="Pfam" id="PF00593">
    <property type="entry name" value="TonB_dep_Rec_b-barrel"/>
    <property type="match status" value="1"/>
</dbReference>
<dbReference type="EMBL" id="QJJS01000007">
    <property type="protein sequence ID" value="PXW96132.1"/>
    <property type="molecule type" value="Genomic_DNA"/>
</dbReference>
<evidence type="ECO:0000256" key="7">
    <source>
        <dbReference type="ARBA" id="ARBA00023136"/>
    </source>
</evidence>
<dbReference type="Gene3D" id="2.40.170.20">
    <property type="entry name" value="TonB-dependent receptor, beta-barrel domain"/>
    <property type="match status" value="1"/>
</dbReference>
<dbReference type="GO" id="GO:0015344">
    <property type="term" value="F:siderophore uptake transmembrane transporter activity"/>
    <property type="evidence" value="ECO:0007669"/>
    <property type="project" value="TreeGrafter"/>
</dbReference>
<keyword evidence="16" id="KW-1185">Reference proteome</keyword>
<keyword evidence="3 10" id="KW-0813">Transport</keyword>
<dbReference type="GO" id="GO:0009279">
    <property type="term" value="C:cell outer membrane"/>
    <property type="evidence" value="ECO:0007669"/>
    <property type="project" value="UniProtKB-SubCell"/>
</dbReference>
<dbReference type="GO" id="GO:0015891">
    <property type="term" value="P:siderophore transport"/>
    <property type="evidence" value="ECO:0007669"/>
    <property type="project" value="InterPro"/>
</dbReference>
<evidence type="ECO:0000256" key="12">
    <source>
        <dbReference type="SAM" id="MobiDB-lite"/>
    </source>
</evidence>
<protein>
    <submittedName>
        <fullName evidence="15">Catecholate siderophore receptor</fullName>
    </submittedName>
</protein>
<keyword evidence="4 10" id="KW-1134">Transmembrane beta strand</keyword>
<comment type="similarity">
    <text evidence="2 10 11">Belongs to the TonB-dependent receptor family.</text>
</comment>
<comment type="caution">
    <text evidence="15">The sequence shown here is derived from an EMBL/GenBank/DDBJ whole genome shotgun (WGS) entry which is preliminary data.</text>
</comment>
<dbReference type="PANTHER" id="PTHR32552">
    <property type="entry name" value="FERRICHROME IRON RECEPTOR-RELATED"/>
    <property type="match status" value="1"/>
</dbReference>
<dbReference type="InterPro" id="IPR037066">
    <property type="entry name" value="Plug_dom_sf"/>
</dbReference>
<keyword evidence="8 15" id="KW-0675">Receptor</keyword>
<gene>
    <name evidence="15" type="ORF">C7444_10738</name>
</gene>
<evidence type="ECO:0000256" key="5">
    <source>
        <dbReference type="ARBA" id="ARBA00022692"/>
    </source>
</evidence>
<keyword evidence="6 11" id="KW-0798">TonB box</keyword>
<keyword evidence="9 10" id="KW-0998">Cell outer membrane</keyword>
<reference evidence="15 16" key="1">
    <citation type="submission" date="2018-05" db="EMBL/GenBank/DDBJ databases">
        <title>Genomic Encyclopedia of Type Strains, Phase IV (KMG-IV): sequencing the most valuable type-strain genomes for metagenomic binning, comparative biology and taxonomic classification.</title>
        <authorList>
            <person name="Goeker M."/>
        </authorList>
    </citation>
    <scope>NUCLEOTIDE SEQUENCE [LARGE SCALE GENOMIC DNA]</scope>
    <source>
        <strain evidence="15 16">DSM 566</strain>
    </source>
</reference>
<dbReference type="CDD" id="cd01347">
    <property type="entry name" value="ligand_gated_channel"/>
    <property type="match status" value="1"/>
</dbReference>
<dbReference type="AlphaFoldDB" id="A0A318H356"/>
<keyword evidence="5 10" id="KW-0812">Transmembrane</keyword>
<dbReference type="PROSITE" id="PS52016">
    <property type="entry name" value="TONB_DEPENDENT_REC_3"/>
    <property type="match status" value="1"/>
</dbReference>
<evidence type="ECO:0000256" key="10">
    <source>
        <dbReference type="PROSITE-ProRule" id="PRU01360"/>
    </source>
</evidence>
<dbReference type="RefSeq" id="WP_245909480.1">
    <property type="nucleotide sequence ID" value="NZ_QJJS01000007.1"/>
</dbReference>
<evidence type="ECO:0000259" key="13">
    <source>
        <dbReference type="Pfam" id="PF00593"/>
    </source>
</evidence>
<dbReference type="Proteomes" id="UP000247811">
    <property type="component" value="Unassembled WGS sequence"/>
</dbReference>